<dbReference type="Gene3D" id="3.40.50.1820">
    <property type="entry name" value="alpha/beta hydrolase"/>
    <property type="match status" value="1"/>
</dbReference>
<evidence type="ECO:0000313" key="4">
    <source>
        <dbReference type="Proteomes" id="UP001281761"/>
    </source>
</evidence>
<proteinExistence type="predicted"/>
<keyword evidence="3" id="KW-0378">Hydrolase</keyword>
<name>A0ABQ9YJ05_9EUKA</name>
<accession>A0ABQ9YJ05</accession>
<dbReference type="EMBL" id="JARBJD010000005">
    <property type="protein sequence ID" value="KAK2963736.1"/>
    <property type="molecule type" value="Genomic_DNA"/>
</dbReference>
<evidence type="ECO:0000259" key="2">
    <source>
        <dbReference type="Pfam" id="PF00561"/>
    </source>
</evidence>
<organism evidence="3 4">
    <name type="scientific">Blattamonas nauphoetae</name>
    <dbReference type="NCBI Taxonomy" id="2049346"/>
    <lineage>
        <taxon>Eukaryota</taxon>
        <taxon>Metamonada</taxon>
        <taxon>Preaxostyla</taxon>
        <taxon>Oxymonadida</taxon>
        <taxon>Blattamonas</taxon>
    </lineage>
</organism>
<comment type="caution">
    <text evidence="3">The sequence shown here is derived from an EMBL/GenBank/DDBJ whole genome shotgun (WGS) entry which is preliminary data.</text>
</comment>
<dbReference type="Pfam" id="PF00561">
    <property type="entry name" value="Abhydrolase_1"/>
    <property type="match status" value="1"/>
</dbReference>
<reference evidence="3 4" key="1">
    <citation type="journal article" date="2022" name="bioRxiv">
        <title>Genomics of Preaxostyla Flagellates Illuminates Evolutionary Transitions and the Path Towards Mitochondrial Loss.</title>
        <authorList>
            <person name="Novak L.V.F."/>
            <person name="Treitli S.C."/>
            <person name="Pyrih J."/>
            <person name="Halakuc P."/>
            <person name="Pipaliya S.V."/>
            <person name="Vacek V."/>
            <person name="Brzon O."/>
            <person name="Soukal P."/>
            <person name="Eme L."/>
            <person name="Dacks J.B."/>
            <person name="Karnkowska A."/>
            <person name="Elias M."/>
            <person name="Hampl V."/>
        </authorList>
    </citation>
    <scope>NUCLEOTIDE SEQUENCE [LARGE SCALE GENOMIC DNA]</scope>
    <source>
        <strain evidence="3">NAU3</strain>
        <tissue evidence="3">Gut</tissue>
    </source>
</reference>
<dbReference type="InterPro" id="IPR000073">
    <property type="entry name" value="AB_hydrolase_1"/>
</dbReference>
<dbReference type="InterPro" id="IPR029058">
    <property type="entry name" value="AB_hydrolase_fold"/>
</dbReference>
<gene>
    <name evidence="3" type="ORF">BLNAU_1303</name>
</gene>
<protein>
    <submittedName>
        <fullName evidence="3">Alpha/Beta hydrolase protein</fullName>
    </submittedName>
</protein>
<dbReference type="InterPro" id="IPR050471">
    <property type="entry name" value="AB_hydrolase"/>
</dbReference>
<dbReference type="PANTHER" id="PTHR43433">
    <property type="entry name" value="HYDROLASE, ALPHA/BETA FOLD FAMILY PROTEIN"/>
    <property type="match status" value="1"/>
</dbReference>
<sequence length="313" mass="34870">MSSQLDLSIPPKRHEKKIGKQKEYSAQIQKHFSLNGVCQSSDQNVELYYEVYGTGSQKVILIDGLASQLDDYQFMVLHLVTTYDCSVCVFQNRHLKWSTGKMGRFTTSLGAADTLAIVDKLGWEKVIVGGMSMGGMITLEFATRYPERCSRLYLGCTTAGFFPSCRVICDMLKSLTMSDPVALAKLNGDLFFTKEFLDSDFAAYGVKGSEFILLPPEQLYSQEEVCPSNVSFLHMLACVTHRVSDARLKALKESGMKIVIVHGTEDVMIPYKSSVRLAELTGGKLFTLEGEGHVYNVSDIEGTNRTLDELMRD</sequence>
<dbReference type="Proteomes" id="UP001281761">
    <property type="component" value="Unassembled WGS sequence"/>
</dbReference>
<dbReference type="GO" id="GO:0016787">
    <property type="term" value="F:hydrolase activity"/>
    <property type="evidence" value="ECO:0007669"/>
    <property type="project" value="UniProtKB-KW"/>
</dbReference>
<feature type="domain" description="AB hydrolase-1" evidence="2">
    <location>
        <begin position="59"/>
        <end position="294"/>
    </location>
</feature>
<keyword evidence="4" id="KW-1185">Reference proteome</keyword>
<evidence type="ECO:0000256" key="1">
    <source>
        <dbReference type="SAM" id="MobiDB-lite"/>
    </source>
</evidence>
<dbReference type="PANTHER" id="PTHR43433:SF5">
    <property type="entry name" value="AB HYDROLASE-1 DOMAIN-CONTAINING PROTEIN"/>
    <property type="match status" value="1"/>
</dbReference>
<evidence type="ECO:0000313" key="3">
    <source>
        <dbReference type="EMBL" id="KAK2963736.1"/>
    </source>
</evidence>
<dbReference type="SUPFAM" id="SSF53474">
    <property type="entry name" value="alpha/beta-Hydrolases"/>
    <property type="match status" value="1"/>
</dbReference>
<feature type="region of interest" description="Disordered" evidence="1">
    <location>
        <begin position="1"/>
        <end position="20"/>
    </location>
</feature>